<evidence type="ECO:0000256" key="3">
    <source>
        <dbReference type="RuleBase" id="RU000363"/>
    </source>
</evidence>
<organism evidence="5 6">
    <name type="scientific">Mycolicibacterium moriokaense</name>
    <dbReference type="NCBI Taxonomy" id="39691"/>
    <lineage>
        <taxon>Bacteria</taxon>
        <taxon>Bacillati</taxon>
        <taxon>Actinomycetota</taxon>
        <taxon>Actinomycetes</taxon>
        <taxon>Mycobacteriales</taxon>
        <taxon>Mycobacteriaceae</taxon>
        <taxon>Mycolicibacterium</taxon>
    </lineage>
</organism>
<feature type="domain" description="Ketoreductase" evidence="4">
    <location>
        <begin position="9"/>
        <end position="194"/>
    </location>
</feature>
<dbReference type="PANTHER" id="PTHR43391">
    <property type="entry name" value="RETINOL DEHYDROGENASE-RELATED"/>
    <property type="match status" value="1"/>
</dbReference>
<dbReference type="RefSeq" id="WP_110315071.1">
    <property type="nucleotide sequence ID" value="NZ_QJJU01000003.1"/>
</dbReference>
<dbReference type="Proteomes" id="UP000247781">
    <property type="component" value="Unassembled WGS sequence"/>
</dbReference>
<dbReference type="PANTHER" id="PTHR43391:SF12">
    <property type="entry name" value="OXIDOREDUCTASE EPHD-RELATED"/>
    <property type="match status" value="1"/>
</dbReference>
<reference evidence="6" key="1">
    <citation type="submission" date="2018-05" db="EMBL/GenBank/DDBJ databases">
        <authorList>
            <person name="Deangelis K."/>
            <person name="Huntemann M."/>
            <person name="Clum A."/>
            <person name="Pillay M."/>
            <person name="Palaniappan K."/>
            <person name="Varghese N."/>
            <person name="Mikhailova N."/>
            <person name="Stamatis D."/>
            <person name="Reddy T."/>
            <person name="Daum C."/>
            <person name="Shapiro N."/>
            <person name="Ivanova N."/>
            <person name="Kyrpides N."/>
            <person name="Woyke T."/>
        </authorList>
    </citation>
    <scope>NUCLEOTIDE SEQUENCE [LARGE SCALE GENOMIC DNA]</scope>
    <source>
        <strain evidence="6">GAS496</strain>
    </source>
</reference>
<dbReference type="Gene3D" id="3.40.50.720">
    <property type="entry name" value="NAD(P)-binding Rossmann-like Domain"/>
    <property type="match status" value="1"/>
</dbReference>
<sequence>MSIKQLSGKIVLVTGAGSGIGRSTALAFARRGANLVLSDINQANLDKVQAEVAALGVECLARAVNVADDDAMRAFASEVHAKVGALDVLVNNAGVAYVGNFLSSPPESWQRLYDVNVRGVLNGCYLFLPNMIAAGGPRRVVNTASSTAFATVPTMSVYGASKSAVLGFSEGLSMELEDTNVGVTVVCPGAINTPITSAANVAGPSVSAAQHAHLQEYYRTKGTSPDRVAKAIVDGVISGRELVIVGTSARPSYHVKRLLPSRYRSFAIATSRKMGFL</sequence>
<protein>
    <submittedName>
        <fullName evidence="5">Short-subunit dehydrogenase</fullName>
    </submittedName>
</protein>
<reference evidence="5 6" key="2">
    <citation type="submission" date="2018-06" db="EMBL/GenBank/DDBJ databases">
        <title>Sequencing of bacterial isolates from soil warming experiment in Harvard Forest, Massachusetts, USA.</title>
        <authorList>
            <person name="Deangelis K.PhD."/>
        </authorList>
    </citation>
    <scope>NUCLEOTIDE SEQUENCE [LARGE SCALE GENOMIC DNA]</scope>
    <source>
        <strain evidence="5 6">GAS496</strain>
    </source>
</reference>
<proteinExistence type="inferred from homology"/>
<dbReference type="InterPro" id="IPR020904">
    <property type="entry name" value="Sc_DH/Rdtase_CS"/>
</dbReference>
<dbReference type="GO" id="GO:0016491">
    <property type="term" value="F:oxidoreductase activity"/>
    <property type="evidence" value="ECO:0007669"/>
    <property type="project" value="UniProtKB-KW"/>
</dbReference>
<dbReference type="AlphaFoldDB" id="A0A318HK25"/>
<dbReference type="InterPro" id="IPR002347">
    <property type="entry name" value="SDR_fam"/>
</dbReference>
<dbReference type="PRINTS" id="PR00080">
    <property type="entry name" value="SDRFAMILY"/>
</dbReference>
<comment type="caution">
    <text evidence="5">The sequence shown here is derived from an EMBL/GenBank/DDBJ whole genome shotgun (WGS) entry which is preliminary data.</text>
</comment>
<accession>A0A318HK25</accession>
<keyword evidence="2" id="KW-0560">Oxidoreductase</keyword>
<dbReference type="EMBL" id="QJJU01000003">
    <property type="protein sequence ID" value="PXX10968.1"/>
    <property type="molecule type" value="Genomic_DNA"/>
</dbReference>
<comment type="similarity">
    <text evidence="1 3">Belongs to the short-chain dehydrogenases/reductases (SDR) family.</text>
</comment>
<dbReference type="Pfam" id="PF00106">
    <property type="entry name" value="adh_short"/>
    <property type="match status" value="1"/>
</dbReference>
<name>A0A318HK25_9MYCO</name>
<dbReference type="PRINTS" id="PR00081">
    <property type="entry name" value="GDHRDH"/>
</dbReference>
<evidence type="ECO:0000256" key="1">
    <source>
        <dbReference type="ARBA" id="ARBA00006484"/>
    </source>
</evidence>
<dbReference type="PROSITE" id="PS00061">
    <property type="entry name" value="ADH_SHORT"/>
    <property type="match status" value="1"/>
</dbReference>
<dbReference type="SMART" id="SM00822">
    <property type="entry name" value="PKS_KR"/>
    <property type="match status" value="1"/>
</dbReference>
<dbReference type="InterPro" id="IPR057326">
    <property type="entry name" value="KR_dom"/>
</dbReference>
<evidence type="ECO:0000313" key="5">
    <source>
        <dbReference type="EMBL" id="PXX10968.1"/>
    </source>
</evidence>
<gene>
    <name evidence="5" type="ORF">C8E89_10355</name>
</gene>
<evidence type="ECO:0000256" key="2">
    <source>
        <dbReference type="ARBA" id="ARBA00023002"/>
    </source>
</evidence>
<keyword evidence="6" id="KW-1185">Reference proteome</keyword>
<dbReference type="OrthoDB" id="4220752at2"/>
<dbReference type="SUPFAM" id="SSF51735">
    <property type="entry name" value="NAD(P)-binding Rossmann-fold domains"/>
    <property type="match status" value="1"/>
</dbReference>
<dbReference type="InterPro" id="IPR036291">
    <property type="entry name" value="NAD(P)-bd_dom_sf"/>
</dbReference>
<evidence type="ECO:0000259" key="4">
    <source>
        <dbReference type="SMART" id="SM00822"/>
    </source>
</evidence>
<dbReference type="CDD" id="cd05233">
    <property type="entry name" value="SDR_c"/>
    <property type="match status" value="1"/>
</dbReference>
<dbReference type="FunFam" id="3.40.50.720:FF:000084">
    <property type="entry name" value="Short-chain dehydrogenase reductase"/>
    <property type="match status" value="1"/>
</dbReference>
<evidence type="ECO:0000313" key="6">
    <source>
        <dbReference type="Proteomes" id="UP000247781"/>
    </source>
</evidence>